<dbReference type="GO" id="GO:0070831">
    <property type="term" value="P:basement membrane assembly"/>
    <property type="evidence" value="ECO:0007669"/>
    <property type="project" value="TreeGrafter"/>
</dbReference>
<feature type="compositionally biased region" description="Basic and acidic residues" evidence="15">
    <location>
        <begin position="1266"/>
        <end position="1275"/>
    </location>
</feature>
<dbReference type="SMART" id="SM00181">
    <property type="entry name" value="EGF"/>
    <property type="match status" value="9"/>
</dbReference>
<keyword evidence="2" id="KW-0964">Secreted</keyword>
<dbReference type="Gene3D" id="2.60.120.260">
    <property type="entry name" value="Galactose-binding domain-like"/>
    <property type="match status" value="1"/>
</dbReference>
<dbReference type="PROSITE" id="PS51116">
    <property type="entry name" value="LAMININ_IVB"/>
    <property type="match status" value="1"/>
</dbReference>
<feature type="disulfide bond" evidence="13">
    <location>
        <begin position="1114"/>
        <end position="1131"/>
    </location>
</feature>
<dbReference type="GO" id="GO:0034446">
    <property type="term" value="P:substrate adhesion-dependent cell spreading"/>
    <property type="evidence" value="ECO:0007669"/>
    <property type="project" value="TreeGrafter"/>
</dbReference>
<evidence type="ECO:0000259" key="16">
    <source>
        <dbReference type="PROSITE" id="PS50027"/>
    </source>
</evidence>
<dbReference type="SUPFAM" id="SSF57196">
    <property type="entry name" value="EGF/Laminin"/>
    <property type="match status" value="13"/>
</dbReference>
<evidence type="ECO:0000256" key="1">
    <source>
        <dbReference type="ARBA" id="ARBA00004302"/>
    </source>
</evidence>
<feature type="disulfide bond" evidence="13">
    <location>
        <begin position="481"/>
        <end position="495"/>
    </location>
</feature>
<feature type="disulfide bond" evidence="13">
    <location>
        <begin position="979"/>
        <end position="988"/>
    </location>
</feature>
<dbReference type="InterPro" id="IPR056863">
    <property type="entry name" value="LMN_ATRN_NET-like_EGF"/>
</dbReference>
<comment type="subcellular location">
    <subcellularLocation>
        <location evidence="1">Secreted</location>
        <location evidence="1">Extracellular space</location>
        <location evidence="1">Extracellular matrix</location>
        <location evidence="1">Basement membrane</location>
    </subcellularLocation>
</comment>
<reference evidence="19" key="2">
    <citation type="submission" date="2025-08" db="UniProtKB">
        <authorList>
            <consortium name="Ensembl"/>
        </authorList>
    </citation>
    <scope>IDENTIFICATION</scope>
</reference>
<dbReference type="FunFam" id="2.10.25.10:FF:000145">
    <property type="entry name" value="Laminin subunit beta 1"/>
    <property type="match status" value="1"/>
</dbReference>
<evidence type="ECO:0000256" key="14">
    <source>
        <dbReference type="SAM" id="Coils"/>
    </source>
</evidence>
<dbReference type="GO" id="GO:0009888">
    <property type="term" value="P:tissue development"/>
    <property type="evidence" value="ECO:0007669"/>
    <property type="project" value="TreeGrafter"/>
</dbReference>
<accession>A0AAQ4QT42</accession>
<dbReference type="FunFam" id="2.170.300.10:FF:000001">
    <property type="entry name" value="Laminin subunit beta-1"/>
    <property type="match status" value="1"/>
</dbReference>
<dbReference type="GO" id="GO:0043256">
    <property type="term" value="C:laminin complex"/>
    <property type="evidence" value="ECO:0007669"/>
    <property type="project" value="TreeGrafter"/>
</dbReference>
<feature type="disulfide bond" evidence="13">
    <location>
        <begin position="798"/>
        <end position="810"/>
    </location>
</feature>
<name>A0AAQ4QT42_GASAC</name>
<evidence type="ECO:0000256" key="2">
    <source>
        <dbReference type="ARBA" id="ARBA00022525"/>
    </source>
</evidence>
<feature type="disulfide bond" evidence="13">
    <location>
        <begin position="288"/>
        <end position="297"/>
    </location>
</feature>
<feature type="disulfide bond" evidence="13">
    <location>
        <begin position="800"/>
        <end position="817"/>
    </location>
</feature>
<dbReference type="Proteomes" id="UP000007635">
    <property type="component" value="Chromosome XII"/>
</dbReference>
<evidence type="ECO:0000256" key="7">
    <source>
        <dbReference type="ARBA" id="ARBA00022869"/>
    </source>
</evidence>
<evidence type="ECO:0000259" key="17">
    <source>
        <dbReference type="PROSITE" id="PS51116"/>
    </source>
</evidence>
<dbReference type="Pfam" id="PF00055">
    <property type="entry name" value="Laminin_N"/>
    <property type="match status" value="1"/>
</dbReference>
<dbReference type="PRINTS" id="PR00011">
    <property type="entry name" value="EGFLAMININ"/>
</dbReference>
<evidence type="ECO:0000256" key="3">
    <source>
        <dbReference type="ARBA" id="ARBA00022530"/>
    </source>
</evidence>
<dbReference type="PROSITE" id="PS51117">
    <property type="entry name" value="LAMININ_NTER"/>
    <property type="match status" value="1"/>
</dbReference>
<keyword evidence="9 14" id="KW-0175">Coiled coil</keyword>
<feature type="domain" description="Laminin EGF-like" evidence="16">
    <location>
        <begin position="386"/>
        <end position="445"/>
    </location>
</feature>
<keyword evidence="4" id="KW-0597">Phosphoprotein</keyword>
<evidence type="ECO:0000256" key="8">
    <source>
        <dbReference type="ARBA" id="ARBA00022889"/>
    </source>
</evidence>
<evidence type="ECO:0000256" key="13">
    <source>
        <dbReference type="PROSITE-ProRule" id="PRU00460"/>
    </source>
</evidence>
<evidence type="ECO:0000313" key="19">
    <source>
        <dbReference type="Ensembl" id="ENSGACP00000054022.1"/>
    </source>
</evidence>
<comment type="caution">
    <text evidence="13">Lacks conserved residue(s) required for the propagation of feature annotation.</text>
</comment>
<feature type="disulfide bond" evidence="13">
    <location>
        <begin position="863"/>
        <end position="872"/>
    </location>
</feature>
<feature type="disulfide bond" evidence="13">
    <location>
        <begin position="1133"/>
        <end position="1142"/>
    </location>
</feature>
<feature type="region of interest" description="Disordered" evidence="15">
    <location>
        <begin position="1526"/>
        <end position="1563"/>
    </location>
</feature>
<dbReference type="Pfam" id="PF23219">
    <property type="entry name" value="LAMB1"/>
    <property type="match status" value="1"/>
</dbReference>
<dbReference type="FunFam" id="2.10.25.10:FF:000084">
    <property type="entry name" value="Laminin subunit alpha 3"/>
    <property type="match status" value="1"/>
</dbReference>
<feature type="disulfide bond" evidence="13">
    <location>
        <begin position="750"/>
        <end position="762"/>
    </location>
</feature>
<dbReference type="FunFam" id="2.10.25.10:FF:000209">
    <property type="entry name" value="Laminin subunit alpha 5"/>
    <property type="match status" value="1"/>
</dbReference>
<dbReference type="Ensembl" id="ENSGACT00000058739.1">
    <property type="protein sequence ID" value="ENSGACP00000054022.1"/>
    <property type="gene ID" value="ENSGACG00000004167.2"/>
</dbReference>
<feature type="domain" description="Laminin EGF-like" evidence="16">
    <location>
        <begin position="750"/>
        <end position="797"/>
    </location>
</feature>
<keyword evidence="5" id="KW-0732">Signal</keyword>
<feature type="disulfide bond" evidence="13">
    <location>
        <begin position="819"/>
        <end position="828"/>
    </location>
</feature>
<dbReference type="InterPro" id="IPR050440">
    <property type="entry name" value="Laminin/Netrin_ECM"/>
</dbReference>
<organism evidence="19 20">
    <name type="scientific">Gasterosteus aculeatus aculeatus</name>
    <name type="common">three-spined stickleback</name>
    <dbReference type="NCBI Taxonomy" id="481459"/>
    <lineage>
        <taxon>Eukaryota</taxon>
        <taxon>Metazoa</taxon>
        <taxon>Chordata</taxon>
        <taxon>Craniata</taxon>
        <taxon>Vertebrata</taxon>
        <taxon>Euteleostomi</taxon>
        <taxon>Actinopterygii</taxon>
        <taxon>Neopterygii</taxon>
        <taxon>Teleostei</taxon>
        <taxon>Neoteleostei</taxon>
        <taxon>Acanthomorphata</taxon>
        <taxon>Eupercaria</taxon>
        <taxon>Perciformes</taxon>
        <taxon>Cottioidei</taxon>
        <taxon>Gasterosteales</taxon>
        <taxon>Gasterosteidae</taxon>
        <taxon>Gasterosteus</taxon>
    </lineage>
</organism>
<dbReference type="PROSITE" id="PS50027">
    <property type="entry name" value="EGF_LAM_2"/>
    <property type="match status" value="12"/>
</dbReference>
<proteinExistence type="predicted"/>
<evidence type="ECO:0000256" key="10">
    <source>
        <dbReference type="ARBA" id="ARBA00023157"/>
    </source>
</evidence>
<reference evidence="19" key="3">
    <citation type="submission" date="2025-09" db="UniProtKB">
        <authorList>
            <consortium name="Ensembl"/>
        </authorList>
    </citation>
    <scope>IDENTIFICATION</scope>
</reference>
<dbReference type="FunFam" id="2.10.25.10:FF:000065">
    <property type="entry name" value="Laminin subunit beta 1"/>
    <property type="match status" value="1"/>
</dbReference>
<dbReference type="FunFam" id="2.10.25.10:FF:000011">
    <property type="entry name" value="Cadherin EGF LAG seven-pass G-type receptor"/>
    <property type="match status" value="1"/>
</dbReference>
<dbReference type="PROSITE" id="PS01248">
    <property type="entry name" value="EGF_LAM_1"/>
    <property type="match status" value="6"/>
</dbReference>
<dbReference type="InterPro" id="IPR008211">
    <property type="entry name" value="Laminin_N"/>
</dbReference>
<dbReference type="FunFam" id="2.10.25.10:FF:000135">
    <property type="entry name" value="Laminin subunit beta 4"/>
    <property type="match status" value="2"/>
</dbReference>
<sequence>EQILATAVGQEPDHSHGCAQGSCYPATGDLLVGREKNLKASSTCGMRRKEPYCIVSHLQDEKKCFDCDSRRPYDPVYNTINHRVENVITTFKPHRKKSWWQSENGKSDVFVQLDLEAEFHFTHLIMTFKTFRPAAMLIERSADFGRTWQIYRYFSHDCTAAFPGVPQGPSRNINDVLCESRYSDIEPSTGGEVIYRVLDPSIRIEDPYSPSIQNQLKITNLRVNFTKLHTLGDNLLDPRDEIKEKYYYAMYELVVRGNCFCYGHASECAPIVGIRDDIEGMVHGRCVCNHNTKGLNCERCDDFHNDLPWRPAEGRSTNACKKCNCNGHSSQCHFDMAVYLATGNLSGGVCDDCQHNTMGRNCETCKLFYYKDPVKDTRDPQVCIACDCDPDGSQNGGMCDSHTEPSLGLVGGQCRCKANVEGPRCDKCKTGFFGLSPHNPQGCQPCQCDHRGTVSGSSQCDPVSGDCFCKRLVTGRSCDQCLPEHWALSHDLNGCRGCECDVGGALDNHCSMQSGQCRCRSHMTGRQCTQVESRYFFMALDHFLYEAESAKMGQTREHQPGRPATWTGSGFARVPEGGTLEFLIADIPYSMEYELLIRYETQMPRDWEDVQITVIRPGPIPTSSPCGNTIPDDDRLTVSLPAAARSAEQEHKHTRRIRSLFFHFSQMLMHKHPPLLFTHPDCHQIALMPRHTSMEMFNAGDTASSSRKQAYERYRCREGAKSVTRPMMTDTCAKLILSMSAIINDGALACNCDPQGSVSSMCDVRGGQCACKPNVIGRRCDQCAPGTYGFGPSGCIACSCSLEGAVTRLCDKFSGQCQCRPGAFGQRCDGCQAGHWGFPSCRPCRCNGHADQCDQRTGACVSCRDNTGGDKCDRCANGYYGNPVLGKASSAQCRPCPCPEGPNSGRHFAASCYQDNRDRQIICNCNQGYTGARCEECAPGYYGNPSRPGGRCQPCQCNNNIDMSDMEACDRQTGQCRKCLYNTEGPDCGICKSSYFGDASRRNCRKCTCNFLGTDRGQCMEREDCVCQRASGQCQCQPNVIGLPCDHCAPNHWNLASGRGCEPCGCDPHNSVTAACNEFTGKCQCRDGFGGKTCTDCQENYWGDPRTQCRACDCDWRGIETSQCNRVTGHCVCQQGVSGVRCDQCARGFSGHFPNCQPCHKCFGDWDRIVQDLAVRTKTLAERAHEIQTTGLTGVYEKAFRDLEEKLAQARGIVNARNATAVAVTTLMELIEDLRYSCNIPLHLKLNLTLKQLHRAYDSIRSSHNKSRDAERRANESTTTRPSTVSQSADTRHRTEKGYFCCLIISIQIHAHVHLFQQVCGAPGDAPCGESPCGGAGCRDDEGNRHCGGLNCNGAVAVANNAMERAKHAEKELNKAMGEVEGLFSKVADAKTKAEEAKGKAQAALDKATATKNKVERSNNDLRDLIKQIRDFLTQEGADPDSIEAVANRVLELSIPASPLQIRHLADEIKERVHSLSNVDAILQQTQDDVRRAERLLLDAKRASAEGVKTTAETVKQALVDAQTAQASAEKAIRPEDQTSQQQHGSSPGRGDGHHGTRQGQRSQAGVRAHVCVCVSYLAAYTAVKRISSPVLGTKILDGQLTDKYHEVQQRVDTKAKVVQDAKKRAEHLRHEAKELLRDAQNKLQRLAGAYASVCVYWMDVSSTEDYK</sequence>
<dbReference type="Pfam" id="PF24973">
    <property type="entry name" value="EGF_LMN_ATRN"/>
    <property type="match status" value="2"/>
</dbReference>
<feature type="domain" description="Laminin EGF-like" evidence="16">
    <location>
        <begin position="844"/>
        <end position="895"/>
    </location>
</feature>
<evidence type="ECO:0000256" key="5">
    <source>
        <dbReference type="ARBA" id="ARBA00022729"/>
    </source>
</evidence>
<feature type="region of interest" description="Disordered" evidence="15">
    <location>
        <begin position="1261"/>
        <end position="1291"/>
    </location>
</feature>
<feature type="compositionally biased region" description="Polar residues" evidence="15">
    <location>
        <begin position="1276"/>
        <end position="1289"/>
    </location>
</feature>
<keyword evidence="20" id="KW-1185">Reference proteome</keyword>
<dbReference type="Pfam" id="PF00053">
    <property type="entry name" value="EGF_laminin"/>
    <property type="match status" value="11"/>
</dbReference>
<dbReference type="InterPro" id="IPR002049">
    <property type="entry name" value="LE_dom"/>
</dbReference>
<feature type="domain" description="Laminin EGF-like" evidence="16">
    <location>
        <begin position="1007"/>
        <end position="1063"/>
    </location>
</feature>
<dbReference type="GO" id="GO:0009887">
    <property type="term" value="P:animal organ morphogenesis"/>
    <property type="evidence" value="ECO:0007669"/>
    <property type="project" value="TreeGrafter"/>
</dbReference>
<feature type="disulfide bond" evidence="13">
    <location>
        <begin position="925"/>
        <end position="934"/>
    </location>
</feature>
<dbReference type="InterPro" id="IPR000742">
    <property type="entry name" value="EGF"/>
</dbReference>
<dbReference type="PANTHER" id="PTHR10574:SF36">
    <property type="entry name" value="LAMININ SUBUNIT BETA-2"/>
    <property type="match status" value="1"/>
</dbReference>
<feature type="coiled-coil region" evidence="14">
    <location>
        <begin position="1476"/>
        <end position="1503"/>
    </location>
</feature>
<evidence type="ECO:0000259" key="18">
    <source>
        <dbReference type="PROSITE" id="PS51117"/>
    </source>
</evidence>
<dbReference type="CDD" id="cd00055">
    <property type="entry name" value="EGF_Lam"/>
    <property type="match status" value="13"/>
</dbReference>
<feature type="domain" description="Laminin EGF-like" evidence="16">
    <location>
        <begin position="259"/>
        <end position="322"/>
    </location>
</feature>
<feature type="domain" description="Laminin N-terminal" evidence="18">
    <location>
        <begin position="19"/>
        <end position="258"/>
    </location>
</feature>
<dbReference type="FunFam" id="2.10.25.10:FF:000280">
    <property type="entry name" value="Laminin subunit beta 4"/>
    <property type="match status" value="1"/>
</dbReference>
<feature type="domain" description="Laminin EGF-like" evidence="16">
    <location>
        <begin position="323"/>
        <end position="385"/>
    </location>
</feature>
<feature type="domain" description="Laminin EGF-like" evidence="16">
    <location>
        <begin position="1112"/>
        <end position="1158"/>
    </location>
</feature>
<feature type="disulfide bond" evidence="13">
    <location>
        <begin position="1036"/>
        <end position="1045"/>
    </location>
</feature>
<feature type="domain" description="Laminin EGF-like" evidence="16">
    <location>
        <begin position="1064"/>
        <end position="1111"/>
    </location>
</feature>
<feature type="disulfide bond" evidence="13">
    <location>
        <begin position="469"/>
        <end position="478"/>
    </location>
</feature>
<feature type="disulfide bond" evidence="13">
    <location>
        <begin position="1066"/>
        <end position="1083"/>
    </location>
</feature>
<keyword evidence="6" id="KW-0677">Repeat</keyword>
<evidence type="ECO:0000313" key="20">
    <source>
        <dbReference type="Proteomes" id="UP000007635"/>
    </source>
</evidence>
<keyword evidence="12 13" id="KW-0424">Laminin EGF-like domain</keyword>
<feature type="domain" description="Laminin EGF-like" evidence="16">
    <location>
        <begin position="896"/>
        <end position="954"/>
    </location>
</feature>
<evidence type="ECO:0000256" key="9">
    <source>
        <dbReference type="ARBA" id="ARBA00023054"/>
    </source>
</evidence>
<feature type="domain" description="Laminin IV type B" evidence="17">
    <location>
        <begin position="537"/>
        <end position="744"/>
    </location>
</feature>
<feature type="coiled-coil region" evidence="14">
    <location>
        <begin position="1619"/>
        <end position="1650"/>
    </location>
</feature>
<evidence type="ECO:0000256" key="12">
    <source>
        <dbReference type="ARBA" id="ARBA00023292"/>
    </source>
</evidence>
<dbReference type="FunFam" id="2.170.300.10:FF:000004">
    <property type="entry name" value="Laminin subunit beta 1"/>
    <property type="match status" value="1"/>
</dbReference>
<keyword evidence="11" id="KW-0325">Glycoprotein</keyword>
<dbReference type="Gene3D" id="2.170.300.10">
    <property type="entry name" value="Tie2 ligand-binding domain superfamily"/>
    <property type="match status" value="2"/>
</dbReference>
<evidence type="ECO:0000256" key="15">
    <source>
        <dbReference type="SAM" id="MobiDB-lite"/>
    </source>
</evidence>
<dbReference type="FunFam" id="2.10.25.10:FF:000138">
    <property type="entry name" value="Laminin subunit beta 1"/>
    <property type="match status" value="1"/>
</dbReference>
<feature type="coiled-coil region" evidence="14">
    <location>
        <begin position="1356"/>
        <end position="1435"/>
    </location>
</feature>
<dbReference type="FunFam" id="2.10.25.10:FF:000101">
    <property type="entry name" value="Laminin subunit beta 1"/>
    <property type="match status" value="1"/>
</dbReference>
<dbReference type="Pfam" id="PF21199">
    <property type="entry name" value="LAMININ_IV_B"/>
    <property type="match status" value="1"/>
</dbReference>
<keyword evidence="10 13" id="KW-1015">Disulfide bond</keyword>
<feature type="domain" description="Laminin EGF-like" evidence="16">
    <location>
        <begin position="798"/>
        <end position="843"/>
    </location>
</feature>
<feature type="disulfide bond" evidence="13">
    <location>
        <begin position="416"/>
        <end position="425"/>
    </location>
</feature>
<protein>
    <submittedName>
        <fullName evidence="19">Laminin, beta 2 (laminin S)</fullName>
    </submittedName>
</protein>
<evidence type="ECO:0000256" key="11">
    <source>
        <dbReference type="ARBA" id="ARBA00023180"/>
    </source>
</evidence>
<feature type="disulfide bond" evidence="13">
    <location>
        <begin position="353"/>
        <end position="362"/>
    </location>
</feature>
<feature type="disulfide bond" evidence="13">
    <location>
        <begin position="771"/>
        <end position="780"/>
    </location>
</feature>
<dbReference type="FunFam" id="2.60.120.260:FF:000010">
    <property type="entry name" value="Laminin subunit beta 1"/>
    <property type="match status" value="1"/>
</dbReference>
<keyword evidence="3" id="KW-0272">Extracellular matrix</keyword>
<dbReference type="GO" id="GO:0016477">
    <property type="term" value="P:cell migration"/>
    <property type="evidence" value="ECO:0007669"/>
    <property type="project" value="TreeGrafter"/>
</dbReference>
<dbReference type="InterPro" id="IPR056558">
    <property type="entry name" value="LAMB1-4_helical"/>
</dbReference>
<dbReference type="PANTHER" id="PTHR10574">
    <property type="entry name" value="NETRIN/LAMININ-RELATED"/>
    <property type="match status" value="1"/>
</dbReference>
<feature type="domain" description="Laminin EGF-like" evidence="16">
    <location>
        <begin position="955"/>
        <end position="1006"/>
    </location>
</feature>
<evidence type="ECO:0000256" key="6">
    <source>
        <dbReference type="ARBA" id="ARBA00022737"/>
    </source>
</evidence>
<dbReference type="GeneTree" id="ENSGT00940000156060"/>
<feature type="disulfide bond" evidence="13">
    <location>
        <begin position="1112"/>
        <end position="1124"/>
    </location>
</feature>
<keyword evidence="8" id="KW-0130">Cell adhesion</keyword>
<dbReference type="GO" id="GO:0007411">
    <property type="term" value="P:axon guidance"/>
    <property type="evidence" value="ECO:0007669"/>
    <property type="project" value="TreeGrafter"/>
</dbReference>
<evidence type="ECO:0000256" key="4">
    <source>
        <dbReference type="ARBA" id="ARBA00022553"/>
    </source>
</evidence>
<dbReference type="FunFam" id="2.10.25.10:FF:000130">
    <property type="entry name" value="Laminin subunit beta 1"/>
    <property type="match status" value="1"/>
</dbReference>
<dbReference type="PROSITE" id="PS00022">
    <property type="entry name" value="EGF_1"/>
    <property type="match status" value="1"/>
</dbReference>
<dbReference type="SMART" id="SM00136">
    <property type="entry name" value="LamNT"/>
    <property type="match status" value="1"/>
</dbReference>
<feature type="disulfide bond" evidence="13">
    <location>
        <begin position="1064"/>
        <end position="1076"/>
    </location>
</feature>
<dbReference type="Gene3D" id="2.10.25.10">
    <property type="entry name" value="Laminin"/>
    <property type="match status" value="9"/>
</dbReference>
<dbReference type="InterPro" id="IPR013015">
    <property type="entry name" value="Laminin_IV_B"/>
</dbReference>
<reference evidence="19 20" key="1">
    <citation type="journal article" date="2021" name="G3 (Bethesda)">
        <title>Improved contiguity of the threespine stickleback genome using long-read sequencing.</title>
        <authorList>
            <person name="Nath S."/>
            <person name="Shaw D.E."/>
            <person name="White M.A."/>
        </authorList>
    </citation>
    <scope>NUCLEOTIDE SEQUENCE [LARGE SCALE GENOMIC DNA]</scope>
    <source>
        <strain evidence="19 20">Lake Benthic</strain>
    </source>
</reference>
<feature type="domain" description="Laminin EGF-like" evidence="16">
    <location>
        <begin position="446"/>
        <end position="497"/>
    </location>
</feature>
<feature type="disulfide bond" evidence="13">
    <location>
        <begin position="1085"/>
        <end position="1094"/>
    </location>
</feature>
<feature type="disulfide bond" evidence="13">
    <location>
        <begin position="752"/>
        <end position="769"/>
    </location>
</feature>
<keyword evidence="7" id="KW-0084">Basement membrane</keyword>
<dbReference type="SMART" id="SM00180">
    <property type="entry name" value="EGF_Lam"/>
    <property type="match status" value="13"/>
</dbReference>